<dbReference type="SUPFAM" id="SSF53187">
    <property type="entry name" value="Zn-dependent exopeptidases"/>
    <property type="match status" value="1"/>
</dbReference>
<feature type="domain" description="Peptidase M28" evidence="2">
    <location>
        <begin position="246"/>
        <end position="427"/>
    </location>
</feature>
<dbReference type="Gene3D" id="3.40.630.10">
    <property type="entry name" value="Zn peptidases"/>
    <property type="match status" value="1"/>
</dbReference>
<dbReference type="PANTHER" id="PTHR12147:SF26">
    <property type="entry name" value="PEPTIDASE M28 DOMAIN-CONTAINING PROTEIN"/>
    <property type="match status" value="1"/>
</dbReference>
<dbReference type="AlphaFoldDB" id="A0A956NAB4"/>
<proteinExistence type="predicted"/>
<feature type="domain" description="FlgD/Vpr Ig-like" evidence="3">
    <location>
        <begin position="776"/>
        <end position="837"/>
    </location>
</feature>
<dbReference type="Pfam" id="PF13860">
    <property type="entry name" value="FlgD_ig"/>
    <property type="match status" value="1"/>
</dbReference>
<dbReference type="Proteomes" id="UP000739538">
    <property type="component" value="Unassembled WGS sequence"/>
</dbReference>
<dbReference type="SUPFAM" id="SSF49899">
    <property type="entry name" value="Concanavalin A-like lectins/glucanases"/>
    <property type="match status" value="1"/>
</dbReference>
<evidence type="ECO:0000256" key="1">
    <source>
        <dbReference type="SAM" id="SignalP"/>
    </source>
</evidence>
<protein>
    <submittedName>
        <fullName evidence="4">M28 family peptidase</fullName>
    </submittedName>
</protein>
<organism evidence="4 5">
    <name type="scientific">Eiseniibacteriota bacterium</name>
    <dbReference type="NCBI Taxonomy" id="2212470"/>
    <lineage>
        <taxon>Bacteria</taxon>
        <taxon>Candidatus Eiseniibacteriota</taxon>
    </lineage>
</organism>
<accession>A0A956NAB4</accession>
<dbReference type="InterPro" id="IPR025965">
    <property type="entry name" value="FlgD/Vpr_Ig-like"/>
</dbReference>
<dbReference type="InterPro" id="IPR007484">
    <property type="entry name" value="Peptidase_M28"/>
</dbReference>
<dbReference type="PANTHER" id="PTHR12147">
    <property type="entry name" value="METALLOPEPTIDASE M28 FAMILY MEMBER"/>
    <property type="match status" value="1"/>
</dbReference>
<evidence type="ECO:0000313" key="4">
    <source>
        <dbReference type="EMBL" id="MCA9755575.1"/>
    </source>
</evidence>
<dbReference type="InterPro" id="IPR045175">
    <property type="entry name" value="M28_fam"/>
</dbReference>
<gene>
    <name evidence="4" type="ORF">KDA27_07220</name>
</gene>
<evidence type="ECO:0000259" key="3">
    <source>
        <dbReference type="Pfam" id="PF13860"/>
    </source>
</evidence>
<reference evidence="4" key="1">
    <citation type="submission" date="2020-04" db="EMBL/GenBank/DDBJ databases">
        <authorList>
            <person name="Zhang T."/>
        </authorList>
    </citation>
    <scope>NUCLEOTIDE SEQUENCE</scope>
    <source>
        <strain evidence="4">HKST-UBA02</strain>
    </source>
</reference>
<dbReference type="Gene3D" id="2.60.40.4070">
    <property type="match status" value="1"/>
</dbReference>
<reference evidence="4" key="2">
    <citation type="journal article" date="2021" name="Microbiome">
        <title>Successional dynamics and alternative stable states in a saline activated sludge microbial community over 9 years.</title>
        <authorList>
            <person name="Wang Y."/>
            <person name="Ye J."/>
            <person name="Ju F."/>
            <person name="Liu L."/>
            <person name="Boyd J.A."/>
            <person name="Deng Y."/>
            <person name="Parks D.H."/>
            <person name="Jiang X."/>
            <person name="Yin X."/>
            <person name="Woodcroft B.J."/>
            <person name="Tyson G.W."/>
            <person name="Hugenholtz P."/>
            <person name="Polz M.F."/>
            <person name="Zhang T."/>
        </authorList>
    </citation>
    <scope>NUCLEOTIDE SEQUENCE</scope>
    <source>
        <strain evidence="4">HKST-UBA02</strain>
    </source>
</reference>
<keyword evidence="1" id="KW-0732">Signal</keyword>
<dbReference type="Pfam" id="PF04389">
    <property type="entry name" value="Peptidase_M28"/>
    <property type="match status" value="1"/>
</dbReference>
<comment type="caution">
    <text evidence="4">The sequence shown here is derived from an EMBL/GenBank/DDBJ whole genome shotgun (WGS) entry which is preliminary data.</text>
</comment>
<dbReference type="GO" id="GO:0006508">
    <property type="term" value="P:proteolysis"/>
    <property type="evidence" value="ECO:0007669"/>
    <property type="project" value="InterPro"/>
</dbReference>
<dbReference type="GO" id="GO:0008235">
    <property type="term" value="F:metalloexopeptidase activity"/>
    <property type="evidence" value="ECO:0007669"/>
    <property type="project" value="InterPro"/>
</dbReference>
<dbReference type="InterPro" id="IPR013320">
    <property type="entry name" value="ConA-like_dom_sf"/>
</dbReference>
<sequence>MRSPVTTLSRLAVACGVAFTLSSAGISPAAASSTDAALLLVPSSSVEIVRQLQDADVTVVEVATDHILALADDRGALSTIRAIGQPAYVLDTSTDGKSYYTVIPRSAGAWRALSSAHVLHQTMDDGQGYAIVEADEAAIDALSAAGAEVARILLRPVRVRVPRTEFDEPTRAFAHRDGVDPWVESQVALVEGDRINATVQRLQDFVTRYASSDSCFAAAEWIADQLRSYGIEDVSFHSFDSRYGPNVVAVIPGVGTPDEQIVIGGHYDSTTSNHSVAPGADDNASGTAGILECARVLAQGEFNRTIVIIAYGGEELGLLGSYAYAAEAAMRGDDIIASIAVDMIGYIASGDGRDLDIIANSSSEWLRTLVIETAALYVPDTPSVPGEIPGGASSDHYPYWQSGYDAVLFFEDSGNYSPYIHTSNDVVGVSYNAPELALDSTRILTAVTTTLAGPFDLAIDHEPLTDTEDTSSPYRVEATIRGAYELDPTGLWLQGVASDGTFSEPFLPTGTADVYEALIPPQPAGTMVEYYIEASDLEGHYLTDPPEAPASMYRFFVGTTELVFADDFETDLGWTVGSPDDGATTGVWVRADPVGTWNGEFPVQPEDDHTADPGVRCFVTGNGATGGAQGDQDVDGGRTTLTSPRMDLTDATFAWLRYYRWYTNDTGGGPETDDWIVDASYDDGDTWVRLETVRSSLRNWSQIDIELSSMLPLTEQMRFRFIAVDDDPGSIVEAAIDDLQVRAFFEDSSEVTPDPNGPSLTSLAIMSCKPNPFREELAIQYYLPEGTSDANLGLYDASGRLVVEVPGATMAAGVHDVLFRGADARGRPLPSGIYYLRLDDGHSQRVDRLVRIR</sequence>
<name>A0A956NAB4_UNCEI</name>
<evidence type="ECO:0000259" key="2">
    <source>
        <dbReference type="Pfam" id="PF04389"/>
    </source>
</evidence>
<feature type="signal peptide" evidence="1">
    <location>
        <begin position="1"/>
        <end position="29"/>
    </location>
</feature>
<feature type="chain" id="PRO_5038063383" evidence="1">
    <location>
        <begin position="30"/>
        <end position="853"/>
    </location>
</feature>
<dbReference type="EMBL" id="JAGQHS010000026">
    <property type="protein sequence ID" value="MCA9755575.1"/>
    <property type="molecule type" value="Genomic_DNA"/>
</dbReference>
<evidence type="ECO:0000313" key="5">
    <source>
        <dbReference type="Proteomes" id="UP000739538"/>
    </source>
</evidence>
<dbReference type="Gene3D" id="2.60.120.260">
    <property type="entry name" value="Galactose-binding domain-like"/>
    <property type="match status" value="1"/>
</dbReference>